<organism evidence="2 3">
    <name type="scientific">Pelotalea chapellei</name>
    <dbReference type="NCBI Taxonomy" id="44671"/>
    <lineage>
        <taxon>Bacteria</taxon>
        <taxon>Pseudomonadati</taxon>
        <taxon>Thermodesulfobacteriota</taxon>
        <taxon>Desulfuromonadia</taxon>
        <taxon>Geobacterales</taxon>
        <taxon>Geobacteraceae</taxon>
        <taxon>Pelotalea</taxon>
    </lineage>
</organism>
<dbReference type="PANTHER" id="PTHR33525">
    <property type="match status" value="1"/>
</dbReference>
<dbReference type="InterPro" id="IPR052340">
    <property type="entry name" value="RNase_Y/CdgJ"/>
</dbReference>
<sequence length="291" mass="32293">MALSNYPVTTLDRLVEETGTVYSLPLFYERLNETINHPRSSVDDISKIITEDQGLTARLLRLSNSPMFGCYAKVDSITKAVTIIGTQQLRDLALAASIMGVFKGIPENLLNMTSFWRHCVACGIIARSLAIYLRESNVERMFVAGMLHDVGQIVLAASRPEMSRELLETQQDNGRFYLELERERLGFDHAELGGALLKKWKIPASIVEPVACHHTPGAAEQFHLETALIHLADIMCEAMEMGQGAERGVPPLDERAWERLGLSAHVLETVLKQSEPQISETFSILSGGMDV</sequence>
<comment type="caution">
    <text evidence="2">The sequence shown here is derived from an EMBL/GenBank/DDBJ whole genome shotgun (WGS) entry which is preliminary data.</text>
</comment>
<dbReference type="SUPFAM" id="SSF109604">
    <property type="entry name" value="HD-domain/PDEase-like"/>
    <property type="match status" value="1"/>
</dbReference>
<dbReference type="InterPro" id="IPR003607">
    <property type="entry name" value="HD/PDEase_dom"/>
</dbReference>
<proteinExistence type="predicted"/>
<gene>
    <name evidence="2" type="ORF">KJB30_14115</name>
</gene>
<dbReference type="CDD" id="cd00077">
    <property type="entry name" value="HDc"/>
    <property type="match status" value="1"/>
</dbReference>
<dbReference type="Gene3D" id="1.10.3210.10">
    <property type="entry name" value="Hypothetical protein af1432"/>
    <property type="match status" value="1"/>
</dbReference>
<dbReference type="PANTHER" id="PTHR33525:SF3">
    <property type="entry name" value="RIBONUCLEASE Y"/>
    <property type="match status" value="1"/>
</dbReference>
<reference evidence="2 3" key="1">
    <citation type="submission" date="2021-05" db="EMBL/GenBank/DDBJ databases">
        <title>The draft genome of Geobacter chapellei DSM 13688.</title>
        <authorList>
            <person name="Xu Z."/>
            <person name="Masuda Y."/>
            <person name="Itoh H."/>
            <person name="Senoo K."/>
        </authorList>
    </citation>
    <scope>NUCLEOTIDE SEQUENCE [LARGE SCALE GENOMIC DNA]</scope>
    <source>
        <strain evidence="2 3">DSM 13688</strain>
    </source>
</reference>
<protein>
    <submittedName>
        <fullName evidence="2">HDOD domain-containing protein</fullName>
    </submittedName>
</protein>
<evidence type="ECO:0000313" key="2">
    <source>
        <dbReference type="EMBL" id="MBT1072928.1"/>
    </source>
</evidence>
<dbReference type="RefSeq" id="WP_214300439.1">
    <property type="nucleotide sequence ID" value="NZ_JAHDYS010000014.1"/>
</dbReference>
<dbReference type="Pfam" id="PF08668">
    <property type="entry name" value="HDOD"/>
    <property type="match status" value="1"/>
</dbReference>
<evidence type="ECO:0000313" key="3">
    <source>
        <dbReference type="Proteomes" id="UP000784128"/>
    </source>
</evidence>
<dbReference type="EMBL" id="JAHDYS010000014">
    <property type="protein sequence ID" value="MBT1072928.1"/>
    <property type="molecule type" value="Genomic_DNA"/>
</dbReference>
<dbReference type="SMART" id="SM00471">
    <property type="entry name" value="HDc"/>
    <property type="match status" value="1"/>
</dbReference>
<name>A0ABS5UB87_9BACT</name>
<feature type="domain" description="HDOD" evidence="1">
    <location>
        <begin position="21"/>
        <end position="216"/>
    </location>
</feature>
<evidence type="ECO:0000259" key="1">
    <source>
        <dbReference type="PROSITE" id="PS51833"/>
    </source>
</evidence>
<dbReference type="Proteomes" id="UP000784128">
    <property type="component" value="Unassembled WGS sequence"/>
</dbReference>
<dbReference type="PROSITE" id="PS51833">
    <property type="entry name" value="HDOD"/>
    <property type="match status" value="1"/>
</dbReference>
<keyword evidence="3" id="KW-1185">Reference proteome</keyword>
<dbReference type="InterPro" id="IPR013976">
    <property type="entry name" value="HDOD"/>
</dbReference>
<accession>A0ABS5UB87</accession>